<dbReference type="SUPFAM" id="SSF52266">
    <property type="entry name" value="SGNH hydrolase"/>
    <property type="match status" value="1"/>
</dbReference>
<dbReference type="InterPro" id="IPR013830">
    <property type="entry name" value="SGNH_hydro"/>
</dbReference>
<name>A0A1X9LH73_9MICO</name>
<dbReference type="KEGG" id="cphy:B5808_04430"/>
<protein>
    <submittedName>
        <fullName evidence="1">Uncharacterized protein</fullName>
    </submittedName>
</protein>
<organism evidence="1 2">
    <name type="scientific">Cnuibacter physcomitrellae</name>
    <dbReference type="NCBI Taxonomy" id="1619308"/>
    <lineage>
        <taxon>Bacteria</taxon>
        <taxon>Bacillati</taxon>
        <taxon>Actinomycetota</taxon>
        <taxon>Actinomycetes</taxon>
        <taxon>Micrococcales</taxon>
        <taxon>Microbacteriaceae</taxon>
        <taxon>Cnuibacter</taxon>
    </lineage>
</organism>
<dbReference type="GO" id="GO:0004622">
    <property type="term" value="F:phosphatidylcholine lysophospholipase activity"/>
    <property type="evidence" value="ECO:0007669"/>
    <property type="project" value="TreeGrafter"/>
</dbReference>
<dbReference type="STRING" id="1619308.B5808_04430"/>
<reference evidence="1 2" key="1">
    <citation type="submission" date="2017-04" db="EMBL/GenBank/DDBJ databases">
        <authorList>
            <person name="Afonso C.L."/>
            <person name="Miller P.J."/>
            <person name="Scott M.A."/>
            <person name="Spackman E."/>
            <person name="Goraichik I."/>
            <person name="Dimitrov K.M."/>
            <person name="Suarez D.L."/>
            <person name="Swayne D.E."/>
        </authorList>
    </citation>
    <scope>NUCLEOTIDE SEQUENCE [LARGE SCALE GENOMIC DNA]</scope>
    <source>
        <strain evidence="2">XA(T)</strain>
    </source>
</reference>
<dbReference type="Pfam" id="PF13472">
    <property type="entry name" value="Lipase_GDSL_2"/>
    <property type="match status" value="1"/>
</dbReference>
<dbReference type="PANTHER" id="PTHR30383:SF5">
    <property type="entry name" value="SGNH HYDROLASE-TYPE ESTERASE DOMAIN-CONTAINING PROTEIN"/>
    <property type="match status" value="1"/>
</dbReference>
<dbReference type="RefSeq" id="WP_085018696.1">
    <property type="nucleotide sequence ID" value="NZ_BMHD01000001.1"/>
</dbReference>
<dbReference type="AlphaFoldDB" id="A0A1X9LH73"/>
<evidence type="ECO:0000313" key="2">
    <source>
        <dbReference type="Proteomes" id="UP000192775"/>
    </source>
</evidence>
<accession>A0A1X9LH73</accession>
<dbReference type="EMBL" id="CP020715">
    <property type="protein sequence ID" value="ARJ04555.1"/>
    <property type="molecule type" value="Genomic_DNA"/>
</dbReference>
<dbReference type="CDD" id="cd01834">
    <property type="entry name" value="SGNH_hydrolase_like_2"/>
    <property type="match status" value="1"/>
</dbReference>
<evidence type="ECO:0000313" key="1">
    <source>
        <dbReference type="EMBL" id="ARJ04555.1"/>
    </source>
</evidence>
<dbReference type="Gene3D" id="3.40.50.1110">
    <property type="entry name" value="SGNH hydrolase"/>
    <property type="match status" value="1"/>
</dbReference>
<sequence>MTHRLVFAGDSITDAGRDRADDESLGDGYVSLVADELRRRDEGAVVLNRGIAGNRAVDLERRWADEVLAEGPDVLTVYVGVNDTWRRFDSDDPTSVEDFEATCRRMLDTVPAATTVLLVEPYLVIARPEQRDWLTDLDPKRAAVARLAEERGARFVPLHEAMTAAAASRGAAAVAPDGVHPTPAGSRLIADAWLTAFDAALGRARA</sequence>
<dbReference type="PANTHER" id="PTHR30383">
    <property type="entry name" value="THIOESTERASE 1/PROTEASE 1/LYSOPHOSPHOLIPASE L1"/>
    <property type="match status" value="1"/>
</dbReference>
<dbReference type="Proteomes" id="UP000192775">
    <property type="component" value="Chromosome"/>
</dbReference>
<dbReference type="InterPro" id="IPR036514">
    <property type="entry name" value="SGNH_hydro_sf"/>
</dbReference>
<dbReference type="InterPro" id="IPR051532">
    <property type="entry name" value="Ester_Hydrolysis_Enzymes"/>
</dbReference>
<proteinExistence type="predicted"/>
<gene>
    <name evidence="1" type="ORF">B5808_04430</name>
</gene>
<keyword evidence="2" id="KW-1185">Reference proteome</keyword>